<sequence>MLFIFPGQLMRPQDARSVSKLSGGSFPGLECKNRSLQVSEEVAYA</sequence>
<dbReference type="Proteomes" id="UP000441754">
    <property type="component" value="Unassembled WGS sequence"/>
</dbReference>
<dbReference type="EMBL" id="WJXZ01000014">
    <property type="protein sequence ID" value="MRS64707.1"/>
    <property type="molecule type" value="Genomic_DNA"/>
</dbReference>
<reference evidence="1 2" key="1">
    <citation type="journal article" date="2018" name="Antonie Van Leeuwenhoek">
        <title>Larkinella terrae sp. nov., isolated from soil on Jeju Island, South Korea.</title>
        <authorList>
            <person name="Ten L.N."/>
            <person name="Jeon J."/>
            <person name="Park S.J."/>
            <person name="Park S."/>
            <person name="Lee S.Y."/>
            <person name="Kim M.K."/>
            <person name="Jung H.Y."/>
        </authorList>
    </citation>
    <scope>NUCLEOTIDE SEQUENCE [LARGE SCALE GENOMIC DNA]</scope>
    <source>
        <strain evidence="1 2">KCTC 52001</strain>
    </source>
</reference>
<protein>
    <submittedName>
        <fullName evidence="1">Uncharacterized protein</fullName>
    </submittedName>
</protein>
<dbReference type="AlphaFoldDB" id="A0A7K0ESB6"/>
<name>A0A7K0ESB6_9BACT</name>
<evidence type="ECO:0000313" key="2">
    <source>
        <dbReference type="Proteomes" id="UP000441754"/>
    </source>
</evidence>
<evidence type="ECO:0000313" key="1">
    <source>
        <dbReference type="EMBL" id="MRS64707.1"/>
    </source>
</evidence>
<keyword evidence="2" id="KW-1185">Reference proteome</keyword>
<proteinExistence type="predicted"/>
<gene>
    <name evidence="1" type="ORF">GJJ30_25635</name>
</gene>
<accession>A0A7K0ESB6</accession>
<organism evidence="1 2">
    <name type="scientific">Larkinella terrae</name>
    <dbReference type="NCBI Taxonomy" id="2025311"/>
    <lineage>
        <taxon>Bacteria</taxon>
        <taxon>Pseudomonadati</taxon>
        <taxon>Bacteroidota</taxon>
        <taxon>Cytophagia</taxon>
        <taxon>Cytophagales</taxon>
        <taxon>Spirosomataceae</taxon>
        <taxon>Larkinella</taxon>
    </lineage>
</organism>
<comment type="caution">
    <text evidence="1">The sequence shown here is derived from an EMBL/GenBank/DDBJ whole genome shotgun (WGS) entry which is preliminary data.</text>
</comment>